<feature type="transmembrane region" description="Helical" evidence="8">
    <location>
        <begin position="112"/>
        <end position="131"/>
    </location>
</feature>
<dbReference type="RefSeq" id="WP_184789269.1">
    <property type="nucleotide sequence ID" value="NZ_BONT01000029.1"/>
</dbReference>
<dbReference type="Proteomes" id="UP000548476">
    <property type="component" value="Unassembled WGS sequence"/>
</dbReference>
<feature type="transmembrane region" description="Helical" evidence="8">
    <location>
        <begin position="207"/>
        <end position="226"/>
    </location>
</feature>
<evidence type="ECO:0000256" key="3">
    <source>
        <dbReference type="ARBA" id="ARBA00022448"/>
    </source>
</evidence>
<evidence type="ECO:0000256" key="2">
    <source>
        <dbReference type="ARBA" id="ARBA00007935"/>
    </source>
</evidence>
<comment type="subcellular location">
    <subcellularLocation>
        <location evidence="1">Cell membrane</location>
        <topology evidence="1">Multi-pass membrane protein</topology>
    </subcellularLocation>
</comment>
<evidence type="ECO:0000256" key="8">
    <source>
        <dbReference type="SAM" id="Phobius"/>
    </source>
</evidence>
<keyword evidence="3" id="KW-0813">Transport</keyword>
<feature type="transmembrane region" description="Helical" evidence="8">
    <location>
        <begin position="23"/>
        <end position="47"/>
    </location>
</feature>
<dbReference type="AlphaFoldDB" id="A0A841FSX7"/>
<keyword evidence="6 8" id="KW-1133">Transmembrane helix</keyword>
<evidence type="ECO:0000313" key="9">
    <source>
        <dbReference type="EMBL" id="MBB6036417.1"/>
    </source>
</evidence>
<keyword evidence="4" id="KW-1003">Cell membrane</keyword>
<accession>A0A841FSX7</accession>
<proteinExistence type="inferred from homology"/>
<evidence type="ECO:0000313" key="10">
    <source>
        <dbReference type="Proteomes" id="UP000548476"/>
    </source>
</evidence>
<dbReference type="PANTHER" id="PTHR30472">
    <property type="entry name" value="FERRIC ENTEROBACTIN TRANSPORT SYSTEM PERMEASE PROTEIN"/>
    <property type="match status" value="1"/>
</dbReference>
<feature type="transmembrane region" description="Helical" evidence="8">
    <location>
        <begin position="257"/>
        <end position="282"/>
    </location>
</feature>
<feature type="transmembrane region" description="Helical" evidence="8">
    <location>
        <begin position="294"/>
        <end position="315"/>
    </location>
</feature>
<dbReference type="Gene3D" id="1.10.3470.10">
    <property type="entry name" value="ABC transporter involved in vitamin B12 uptake, BtuC"/>
    <property type="match status" value="1"/>
</dbReference>
<evidence type="ECO:0000256" key="5">
    <source>
        <dbReference type="ARBA" id="ARBA00022692"/>
    </source>
</evidence>
<evidence type="ECO:0000256" key="7">
    <source>
        <dbReference type="ARBA" id="ARBA00023136"/>
    </source>
</evidence>
<dbReference type="GO" id="GO:0005886">
    <property type="term" value="C:plasma membrane"/>
    <property type="evidence" value="ECO:0007669"/>
    <property type="project" value="UniProtKB-SubCell"/>
</dbReference>
<dbReference type="FunFam" id="1.10.3470.10:FF:000001">
    <property type="entry name" value="Vitamin B12 ABC transporter permease BtuC"/>
    <property type="match status" value="1"/>
</dbReference>
<keyword evidence="7 8" id="KW-0472">Membrane</keyword>
<feature type="transmembrane region" description="Helical" evidence="8">
    <location>
        <begin position="165"/>
        <end position="187"/>
    </location>
</feature>
<comment type="similarity">
    <text evidence="2">Belongs to the binding-protein-dependent transport system permease family. FecCD subfamily.</text>
</comment>
<name>A0A841FSX7_9ACTN</name>
<keyword evidence="10" id="KW-1185">Reference proteome</keyword>
<sequence>MPPPAALAAVPAPPRSRRGSHTLAVLALAALLPVAVILAVGLGSAAIPPADTAGYLWAALTGGTIDADEVTRYQIVWRIRMPRVLLAALVGAGLAAAGVAMQALVRNPLADPYILGVSSGASVGAVAAGLLGAGGLAVTGGAFAGAVGAAVVVYLAAAGLAPLRLVLTGVAISVGLQAVMSVLVYLLPDGETTGTILFWTMGGFGAASWDVIPVVAVVVLGGIGVLHRLRRDLDVLSLGDETAGALGVDARGLRLGLFALTALMTGAMVAVSGAIGFAGLVIPHVARLLTGAVHARVLVLAPLLGAAFMVLVDVAARTLAAPRELPAGVITALVGVPLFLALMHRRR</sequence>
<reference evidence="9 10" key="1">
    <citation type="submission" date="2020-08" db="EMBL/GenBank/DDBJ databases">
        <title>Genomic Encyclopedia of Type Strains, Phase IV (KMG-IV): sequencing the most valuable type-strain genomes for metagenomic binning, comparative biology and taxonomic classification.</title>
        <authorList>
            <person name="Goeker M."/>
        </authorList>
    </citation>
    <scope>NUCLEOTIDE SEQUENCE [LARGE SCALE GENOMIC DNA]</scope>
    <source>
        <strain evidence="9 10">YIM 65646</strain>
    </source>
</reference>
<gene>
    <name evidence="9" type="ORF">HNR73_004288</name>
</gene>
<keyword evidence="5 8" id="KW-0812">Transmembrane</keyword>
<dbReference type="EMBL" id="JACHGT010000009">
    <property type="protein sequence ID" value="MBB6036417.1"/>
    <property type="molecule type" value="Genomic_DNA"/>
</dbReference>
<feature type="transmembrane region" description="Helical" evidence="8">
    <location>
        <begin position="327"/>
        <end position="344"/>
    </location>
</feature>
<organism evidence="9 10">
    <name type="scientific">Phytomonospora endophytica</name>
    <dbReference type="NCBI Taxonomy" id="714109"/>
    <lineage>
        <taxon>Bacteria</taxon>
        <taxon>Bacillati</taxon>
        <taxon>Actinomycetota</taxon>
        <taxon>Actinomycetes</taxon>
        <taxon>Micromonosporales</taxon>
        <taxon>Micromonosporaceae</taxon>
        <taxon>Phytomonospora</taxon>
    </lineage>
</organism>
<dbReference type="InterPro" id="IPR037294">
    <property type="entry name" value="ABC_BtuC-like"/>
</dbReference>
<evidence type="ECO:0000256" key="4">
    <source>
        <dbReference type="ARBA" id="ARBA00022475"/>
    </source>
</evidence>
<feature type="transmembrane region" description="Helical" evidence="8">
    <location>
        <begin position="137"/>
        <end position="158"/>
    </location>
</feature>
<feature type="transmembrane region" description="Helical" evidence="8">
    <location>
        <begin position="84"/>
        <end position="105"/>
    </location>
</feature>
<dbReference type="PANTHER" id="PTHR30472:SF67">
    <property type="entry name" value="PERMEASE OF ABC TRANSPORTER-RELATED"/>
    <property type="match status" value="1"/>
</dbReference>
<dbReference type="InterPro" id="IPR000522">
    <property type="entry name" value="ABC_transptr_permease_BtuC"/>
</dbReference>
<dbReference type="SUPFAM" id="SSF81345">
    <property type="entry name" value="ABC transporter involved in vitamin B12 uptake, BtuC"/>
    <property type="match status" value="1"/>
</dbReference>
<comment type="caution">
    <text evidence="9">The sequence shown here is derived from an EMBL/GenBank/DDBJ whole genome shotgun (WGS) entry which is preliminary data.</text>
</comment>
<evidence type="ECO:0000256" key="6">
    <source>
        <dbReference type="ARBA" id="ARBA00022989"/>
    </source>
</evidence>
<dbReference type="GO" id="GO:0033214">
    <property type="term" value="P:siderophore-iron import into cell"/>
    <property type="evidence" value="ECO:0007669"/>
    <property type="project" value="TreeGrafter"/>
</dbReference>
<protein>
    <submittedName>
        <fullName evidence="9">Iron complex transport system permease protein</fullName>
    </submittedName>
</protein>
<dbReference type="GO" id="GO:0022857">
    <property type="term" value="F:transmembrane transporter activity"/>
    <property type="evidence" value="ECO:0007669"/>
    <property type="project" value="InterPro"/>
</dbReference>
<dbReference type="CDD" id="cd06550">
    <property type="entry name" value="TM_ABC_iron-siderophores_like"/>
    <property type="match status" value="1"/>
</dbReference>
<dbReference type="Pfam" id="PF01032">
    <property type="entry name" value="FecCD"/>
    <property type="match status" value="1"/>
</dbReference>
<evidence type="ECO:0000256" key="1">
    <source>
        <dbReference type="ARBA" id="ARBA00004651"/>
    </source>
</evidence>